<keyword evidence="9 13" id="KW-0408">Iron</keyword>
<dbReference type="EMBL" id="JAGPYM010000010">
    <property type="protein sequence ID" value="KAH6889629.1"/>
    <property type="molecule type" value="Genomic_DNA"/>
</dbReference>
<dbReference type="FunFam" id="3.10.120.10:FF:000002">
    <property type="entry name" value="Cytochrome b5 type B"/>
    <property type="match status" value="1"/>
</dbReference>
<evidence type="ECO:0000256" key="8">
    <source>
        <dbReference type="ARBA" id="ARBA00022982"/>
    </source>
</evidence>
<dbReference type="InterPro" id="IPR036400">
    <property type="entry name" value="Cyt_B5-like_heme/steroid_sf"/>
</dbReference>
<accession>A0A9P8W3U8</accession>
<dbReference type="GO" id="GO:0016126">
    <property type="term" value="P:sterol biosynthetic process"/>
    <property type="evidence" value="ECO:0007669"/>
    <property type="project" value="TreeGrafter"/>
</dbReference>
<keyword evidence="6" id="KW-0256">Endoplasmic reticulum</keyword>
<keyword evidence="3 13" id="KW-0349">Heme</keyword>
<keyword evidence="10" id="KW-0472">Membrane</keyword>
<dbReference type="InterPro" id="IPR001199">
    <property type="entry name" value="Cyt_B5-like_heme/steroid-bd"/>
</dbReference>
<dbReference type="PRINTS" id="PR00363">
    <property type="entry name" value="CYTOCHROMEB5"/>
</dbReference>
<dbReference type="Pfam" id="PF00173">
    <property type="entry name" value="Cyt-b5"/>
    <property type="match status" value="1"/>
</dbReference>
<evidence type="ECO:0000313" key="15">
    <source>
        <dbReference type="EMBL" id="KAH6889629.1"/>
    </source>
</evidence>
<sequence length="149" mass="16383">MASEKTFTFDDVSKHTTKKDLYIVIHEKVYDCTDFVDEHPGGEEALLEVAGIDASDAFEDVGHSDEAREILQKFLIGSLRRLPGDEPLHGPVPTQTSSTFSGIKLLLLLLVSAAAVHFSGAYKYLEDVDAREYAERVVAVLNGQSLDTK</sequence>
<keyword evidence="8" id="KW-0249">Electron transport</keyword>
<gene>
    <name evidence="15" type="ORF">B0T10DRAFT_561219</name>
</gene>
<evidence type="ECO:0000313" key="16">
    <source>
        <dbReference type="Proteomes" id="UP000777438"/>
    </source>
</evidence>
<evidence type="ECO:0000256" key="12">
    <source>
        <dbReference type="ARBA" id="ARBA00038168"/>
    </source>
</evidence>
<dbReference type="Gene3D" id="3.10.120.10">
    <property type="entry name" value="Cytochrome b5-like heme/steroid binding domain"/>
    <property type="match status" value="1"/>
</dbReference>
<comment type="subcellular location">
    <subcellularLocation>
        <location evidence="1">Endoplasmic reticulum membrane</location>
        <topology evidence="1">Single-pass membrane protein</topology>
        <orientation evidence="1">Cytoplasmic side</orientation>
    </subcellularLocation>
    <subcellularLocation>
        <location evidence="11">Microsome membrane</location>
        <topology evidence="11">Single-pass membrane protein</topology>
        <orientation evidence="11">Cytoplasmic side</orientation>
    </subcellularLocation>
</comment>
<dbReference type="InterPro" id="IPR018506">
    <property type="entry name" value="Cyt_B5_heme-BS"/>
</dbReference>
<evidence type="ECO:0000256" key="1">
    <source>
        <dbReference type="ARBA" id="ARBA00004131"/>
    </source>
</evidence>
<organism evidence="15 16">
    <name type="scientific">Thelonectria olida</name>
    <dbReference type="NCBI Taxonomy" id="1576542"/>
    <lineage>
        <taxon>Eukaryota</taxon>
        <taxon>Fungi</taxon>
        <taxon>Dikarya</taxon>
        <taxon>Ascomycota</taxon>
        <taxon>Pezizomycotina</taxon>
        <taxon>Sordariomycetes</taxon>
        <taxon>Hypocreomycetidae</taxon>
        <taxon>Hypocreales</taxon>
        <taxon>Nectriaceae</taxon>
        <taxon>Thelonectria</taxon>
    </lineage>
</organism>
<keyword evidence="7" id="KW-0492">Microsome</keyword>
<evidence type="ECO:0000256" key="2">
    <source>
        <dbReference type="ARBA" id="ARBA00022448"/>
    </source>
</evidence>
<dbReference type="GO" id="GO:0046872">
    <property type="term" value="F:metal ion binding"/>
    <property type="evidence" value="ECO:0007669"/>
    <property type="project" value="UniProtKB-UniRule"/>
</dbReference>
<keyword evidence="4" id="KW-0812">Transmembrane</keyword>
<evidence type="ECO:0000256" key="9">
    <source>
        <dbReference type="ARBA" id="ARBA00023004"/>
    </source>
</evidence>
<dbReference type="PANTHER" id="PTHR19359">
    <property type="entry name" value="CYTOCHROME B5"/>
    <property type="match status" value="1"/>
</dbReference>
<comment type="caution">
    <text evidence="15">The sequence shown here is derived from an EMBL/GenBank/DDBJ whole genome shotgun (WGS) entry which is preliminary data.</text>
</comment>
<evidence type="ECO:0000256" key="10">
    <source>
        <dbReference type="ARBA" id="ARBA00023136"/>
    </source>
</evidence>
<dbReference type="PROSITE" id="PS00191">
    <property type="entry name" value="CYTOCHROME_B5_1"/>
    <property type="match status" value="1"/>
</dbReference>
<feature type="domain" description="Cytochrome b5 heme-binding" evidence="14">
    <location>
        <begin position="4"/>
        <end position="80"/>
    </location>
</feature>
<dbReference type="GO" id="GO:0005789">
    <property type="term" value="C:endoplasmic reticulum membrane"/>
    <property type="evidence" value="ECO:0007669"/>
    <property type="project" value="UniProtKB-SubCell"/>
</dbReference>
<keyword evidence="2" id="KW-0813">Transport</keyword>
<dbReference type="InterPro" id="IPR050668">
    <property type="entry name" value="Cytochrome_b5"/>
</dbReference>
<dbReference type="PROSITE" id="PS50255">
    <property type="entry name" value="CYTOCHROME_B5_2"/>
    <property type="match status" value="1"/>
</dbReference>
<comment type="similarity">
    <text evidence="12 13">Belongs to the cytochrome b5 family.</text>
</comment>
<evidence type="ECO:0000259" key="14">
    <source>
        <dbReference type="PROSITE" id="PS50255"/>
    </source>
</evidence>
<evidence type="ECO:0000256" key="7">
    <source>
        <dbReference type="ARBA" id="ARBA00022848"/>
    </source>
</evidence>
<dbReference type="GO" id="GO:0020037">
    <property type="term" value="F:heme binding"/>
    <property type="evidence" value="ECO:0007669"/>
    <property type="project" value="UniProtKB-UniRule"/>
</dbReference>
<keyword evidence="16" id="KW-1185">Reference proteome</keyword>
<dbReference type="PANTHER" id="PTHR19359:SF150">
    <property type="entry name" value="CYTOCHROME B5"/>
    <property type="match status" value="1"/>
</dbReference>
<evidence type="ECO:0000256" key="11">
    <source>
        <dbReference type="ARBA" id="ARBA00037877"/>
    </source>
</evidence>
<dbReference type="AlphaFoldDB" id="A0A9P8W3U8"/>
<evidence type="ECO:0000256" key="3">
    <source>
        <dbReference type="ARBA" id="ARBA00022617"/>
    </source>
</evidence>
<evidence type="ECO:0000256" key="4">
    <source>
        <dbReference type="ARBA" id="ARBA00022692"/>
    </source>
</evidence>
<dbReference type="SMART" id="SM01117">
    <property type="entry name" value="Cyt-b5"/>
    <property type="match status" value="1"/>
</dbReference>
<protein>
    <submittedName>
        <fullName evidence="15">Cytochrome b5</fullName>
    </submittedName>
</protein>
<reference evidence="15 16" key="1">
    <citation type="journal article" date="2021" name="Nat. Commun.">
        <title>Genetic determinants of endophytism in the Arabidopsis root mycobiome.</title>
        <authorList>
            <person name="Mesny F."/>
            <person name="Miyauchi S."/>
            <person name="Thiergart T."/>
            <person name="Pickel B."/>
            <person name="Atanasova L."/>
            <person name="Karlsson M."/>
            <person name="Huettel B."/>
            <person name="Barry K.W."/>
            <person name="Haridas S."/>
            <person name="Chen C."/>
            <person name="Bauer D."/>
            <person name="Andreopoulos W."/>
            <person name="Pangilinan J."/>
            <person name="LaButti K."/>
            <person name="Riley R."/>
            <person name="Lipzen A."/>
            <person name="Clum A."/>
            <person name="Drula E."/>
            <person name="Henrissat B."/>
            <person name="Kohler A."/>
            <person name="Grigoriev I.V."/>
            <person name="Martin F.M."/>
            <person name="Hacquard S."/>
        </authorList>
    </citation>
    <scope>NUCLEOTIDE SEQUENCE [LARGE SCALE GENOMIC DNA]</scope>
    <source>
        <strain evidence="15 16">MPI-CAGE-CH-0241</strain>
    </source>
</reference>
<evidence type="ECO:0000256" key="5">
    <source>
        <dbReference type="ARBA" id="ARBA00022723"/>
    </source>
</evidence>
<keyword evidence="5 13" id="KW-0479">Metal-binding</keyword>
<dbReference type="OrthoDB" id="260519at2759"/>
<dbReference type="SUPFAM" id="SSF55856">
    <property type="entry name" value="Cytochrome b5-like heme/steroid binding domain"/>
    <property type="match status" value="1"/>
</dbReference>
<name>A0A9P8W3U8_9HYPO</name>
<evidence type="ECO:0000256" key="13">
    <source>
        <dbReference type="RuleBase" id="RU362121"/>
    </source>
</evidence>
<dbReference type="Proteomes" id="UP000777438">
    <property type="component" value="Unassembled WGS sequence"/>
</dbReference>
<evidence type="ECO:0000256" key="6">
    <source>
        <dbReference type="ARBA" id="ARBA00022824"/>
    </source>
</evidence>
<proteinExistence type="inferred from homology"/>